<sequence length="109" mass="12106">MIEAIKAFWVFIMVLSATSSSALAMEQDTVTKYYLDEVEVTVDRFNSELSKMKETGGWFCRETDTGGATGYNCQDKAGRAYKYVCISEPHENRCSLSRINAPASGTLDP</sequence>
<gene>
    <name evidence="2" type="ORF">SAMN04488028_10753</name>
</gene>
<reference evidence="3" key="1">
    <citation type="submission" date="2016-11" db="EMBL/GenBank/DDBJ databases">
        <authorList>
            <person name="Varghese N."/>
            <person name="Submissions S."/>
        </authorList>
    </citation>
    <scope>NUCLEOTIDE SEQUENCE [LARGE SCALE GENOMIC DNA]</scope>
    <source>
        <strain evidence="3">DSM 26134</strain>
    </source>
</reference>
<proteinExistence type="predicted"/>
<name>A0A1M6UC01_REIAG</name>
<evidence type="ECO:0000313" key="2">
    <source>
        <dbReference type="EMBL" id="SHK66706.1"/>
    </source>
</evidence>
<keyword evidence="1" id="KW-0732">Signal</keyword>
<feature type="chain" id="PRO_5012116081" evidence="1">
    <location>
        <begin position="25"/>
        <end position="109"/>
    </location>
</feature>
<dbReference type="AlphaFoldDB" id="A0A1M6UC01"/>
<evidence type="ECO:0000256" key="1">
    <source>
        <dbReference type="SAM" id="SignalP"/>
    </source>
</evidence>
<organism evidence="2 3">
    <name type="scientific">Reichenbachiella agariperforans</name>
    <dbReference type="NCBI Taxonomy" id="156994"/>
    <lineage>
        <taxon>Bacteria</taxon>
        <taxon>Pseudomonadati</taxon>
        <taxon>Bacteroidota</taxon>
        <taxon>Cytophagia</taxon>
        <taxon>Cytophagales</taxon>
        <taxon>Reichenbachiellaceae</taxon>
        <taxon>Reichenbachiella</taxon>
    </lineage>
</organism>
<dbReference type="EMBL" id="FRAA01000007">
    <property type="protein sequence ID" value="SHK66706.1"/>
    <property type="molecule type" value="Genomic_DNA"/>
</dbReference>
<dbReference type="RefSeq" id="WP_073124183.1">
    <property type="nucleotide sequence ID" value="NZ_FRAA01000007.1"/>
</dbReference>
<dbReference type="Proteomes" id="UP000184474">
    <property type="component" value="Unassembled WGS sequence"/>
</dbReference>
<evidence type="ECO:0000313" key="3">
    <source>
        <dbReference type="Proteomes" id="UP000184474"/>
    </source>
</evidence>
<keyword evidence="3" id="KW-1185">Reference proteome</keyword>
<protein>
    <submittedName>
        <fullName evidence="2">Uncharacterized protein</fullName>
    </submittedName>
</protein>
<accession>A0A1M6UC01</accession>
<feature type="signal peptide" evidence="1">
    <location>
        <begin position="1"/>
        <end position="24"/>
    </location>
</feature>